<dbReference type="PANTHER" id="PTHR10953">
    <property type="entry name" value="UBIQUITIN-ACTIVATING ENZYME E1"/>
    <property type="match status" value="1"/>
</dbReference>
<gene>
    <name evidence="3" type="primary">moeB</name>
    <name evidence="3" type="ORF">ACFSJU_18685</name>
</gene>
<keyword evidence="1" id="KW-0472">Membrane</keyword>
<keyword evidence="3" id="KW-0548">Nucleotidyltransferase</keyword>
<evidence type="ECO:0000256" key="1">
    <source>
        <dbReference type="SAM" id="Phobius"/>
    </source>
</evidence>
<evidence type="ECO:0000313" key="3">
    <source>
        <dbReference type="EMBL" id="MFD2164439.1"/>
    </source>
</evidence>
<dbReference type="SMART" id="SM00450">
    <property type="entry name" value="RHOD"/>
    <property type="match status" value="1"/>
</dbReference>
<dbReference type="InterPro" id="IPR045886">
    <property type="entry name" value="ThiF/MoeB/HesA"/>
</dbReference>
<dbReference type="GO" id="GO:0016779">
    <property type="term" value="F:nucleotidyltransferase activity"/>
    <property type="evidence" value="ECO:0007669"/>
    <property type="project" value="UniProtKB-KW"/>
</dbReference>
<proteinExistence type="predicted"/>
<dbReference type="PROSITE" id="PS50206">
    <property type="entry name" value="RHODANESE_3"/>
    <property type="match status" value="1"/>
</dbReference>
<name>A0ABW4ZS25_9SPHI</name>
<dbReference type="CDD" id="cd00757">
    <property type="entry name" value="ThiF_MoeB_HesA_family"/>
    <property type="match status" value="1"/>
</dbReference>
<keyword evidence="3" id="KW-0808">Transferase</keyword>
<dbReference type="RefSeq" id="WP_255901854.1">
    <property type="nucleotide sequence ID" value="NZ_JAFMZO010000002.1"/>
</dbReference>
<dbReference type="InterPro" id="IPR035985">
    <property type="entry name" value="Ubiquitin-activating_enz"/>
</dbReference>
<keyword evidence="1" id="KW-1133">Transmembrane helix</keyword>
<dbReference type="EMBL" id="JBHUHZ010000004">
    <property type="protein sequence ID" value="MFD2164439.1"/>
    <property type="molecule type" value="Genomic_DNA"/>
</dbReference>
<dbReference type="PANTHER" id="PTHR10953:SF102">
    <property type="entry name" value="ADENYLYLTRANSFERASE AND SULFURTRANSFERASE MOCS3"/>
    <property type="match status" value="1"/>
</dbReference>
<dbReference type="Gene3D" id="3.40.250.10">
    <property type="entry name" value="Rhodanese-like domain"/>
    <property type="match status" value="1"/>
</dbReference>
<dbReference type="Pfam" id="PF00899">
    <property type="entry name" value="ThiF"/>
    <property type="match status" value="1"/>
</dbReference>
<sequence length="352" mass="38578">MTLSTEELNRYSRHLLMDEFGAEAQLKLKASKVLVIGAGGLGCPCLLYLAAAGVGFIGIADDDVVSLSNLQRQVLFNTEDVGKPKAETAKAHLLKKNPHIQIQTHSRITRDNVLDIIANYDLVIDGSDNFSTRYLLNDACVITGKPYIHGALFKFEGQVSTFNYQNGPTYRCLYPEAPAAGEVPACGVAGVLGVLPGIIGTWQATEAIKVLTGTGEPLNGKLLVLNLLTNSFDILRFKASPVNQRITELGFYDDVCEPESLSIDFDTLNKWLETEDIQLIDVREEYEFERYNIGGINLPFSELADEPALPSDKKTVVVCETGARSLKAVNMLKNKFPHLQIFNLKGGLQATI</sequence>
<comment type="caution">
    <text evidence="3">The sequence shown here is derived from an EMBL/GenBank/DDBJ whole genome shotgun (WGS) entry which is preliminary data.</text>
</comment>
<reference evidence="4" key="1">
    <citation type="journal article" date="2019" name="Int. J. Syst. Evol. Microbiol.">
        <title>The Global Catalogue of Microorganisms (GCM) 10K type strain sequencing project: providing services to taxonomists for standard genome sequencing and annotation.</title>
        <authorList>
            <consortium name="The Broad Institute Genomics Platform"/>
            <consortium name="The Broad Institute Genome Sequencing Center for Infectious Disease"/>
            <person name="Wu L."/>
            <person name="Ma J."/>
        </authorList>
    </citation>
    <scope>NUCLEOTIDE SEQUENCE [LARGE SCALE GENOMIC DNA]</scope>
    <source>
        <strain evidence="4">KCTC 42217</strain>
    </source>
</reference>
<dbReference type="NCBIfam" id="NF004281">
    <property type="entry name" value="PRK05690.1"/>
    <property type="match status" value="1"/>
</dbReference>
<accession>A0ABW4ZS25</accession>
<dbReference type="InterPro" id="IPR000594">
    <property type="entry name" value="ThiF_NAD_FAD-bd"/>
</dbReference>
<dbReference type="InterPro" id="IPR036873">
    <property type="entry name" value="Rhodanese-like_dom_sf"/>
</dbReference>
<evidence type="ECO:0000259" key="2">
    <source>
        <dbReference type="PROSITE" id="PS50206"/>
    </source>
</evidence>
<dbReference type="Proteomes" id="UP001597387">
    <property type="component" value="Unassembled WGS sequence"/>
</dbReference>
<dbReference type="Pfam" id="PF00581">
    <property type="entry name" value="Rhodanese"/>
    <property type="match status" value="1"/>
</dbReference>
<evidence type="ECO:0000313" key="4">
    <source>
        <dbReference type="Proteomes" id="UP001597387"/>
    </source>
</evidence>
<feature type="transmembrane region" description="Helical" evidence="1">
    <location>
        <begin position="33"/>
        <end position="59"/>
    </location>
</feature>
<keyword evidence="1" id="KW-0812">Transmembrane</keyword>
<protein>
    <submittedName>
        <fullName evidence="3">Molybdopterin-synthase adenylyltransferase MoeB</fullName>
    </submittedName>
</protein>
<dbReference type="InterPro" id="IPR001763">
    <property type="entry name" value="Rhodanese-like_dom"/>
</dbReference>
<dbReference type="Gene3D" id="3.40.50.720">
    <property type="entry name" value="NAD(P)-binding Rossmann-like Domain"/>
    <property type="match status" value="1"/>
</dbReference>
<dbReference type="SUPFAM" id="SSF69572">
    <property type="entry name" value="Activating enzymes of the ubiquitin-like proteins"/>
    <property type="match status" value="1"/>
</dbReference>
<dbReference type="CDD" id="cd00158">
    <property type="entry name" value="RHOD"/>
    <property type="match status" value="1"/>
</dbReference>
<organism evidence="3 4">
    <name type="scientific">Paradesertivirga mongoliensis</name>
    <dbReference type="NCBI Taxonomy" id="2100740"/>
    <lineage>
        <taxon>Bacteria</taxon>
        <taxon>Pseudomonadati</taxon>
        <taxon>Bacteroidota</taxon>
        <taxon>Sphingobacteriia</taxon>
        <taxon>Sphingobacteriales</taxon>
        <taxon>Sphingobacteriaceae</taxon>
        <taxon>Paradesertivirga</taxon>
    </lineage>
</organism>
<keyword evidence="4" id="KW-1185">Reference proteome</keyword>
<feature type="domain" description="Rhodanese" evidence="2">
    <location>
        <begin position="273"/>
        <end position="350"/>
    </location>
</feature>